<evidence type="ECO:0000256" key="1">
    <source>
        <dbReference type="PROSITE-ProRule" id="PRU00339"/>
    </source>
</evidence>
<reference evidence="3 4" key="1">
    <citation type="submission" date="2019-05" db="EMBL/GenBank/DDBJ databases">
        <title>The Complete Genome Sequence of the n-alkane-degrading Desulfoglaeba alkanexedens ALDC reveals multiple alkylsuccinate synthase gene clusters.</title>
        <authorList>
            <person name="Callaghan A.V."/>
            <person name="Davidova I.A."/>
            <person name="Duncan K.E."/>
            <person name="Morris B."/>
            <person name="McInerney M.J."/>
        </authorList>
    </citation>
    <scope>NUCLEOTIDE SEQUENCE [LARGE SCALE GENOMIC DNA]</scope>
    <source>
        <strain evidence="3 4">ALDC</strain>
    </source>
</reference>
<dbReference type="EMBL" id="CP040098">
    <property type="protein sequence ID" value="QCQ21465.1"/>
    <property type="molecule type" value="Genomic_DNA"/>
</dbReference>
<protein>
    <submittedName>
        <fullName evidence="3">Tetratricopeptide repeat protein</fullName>
    </submittedName>
</protein>
<dbReference type="KEGG" id="dax:FDQ92_04300"/>
<dbReference type="PROSITE" id="PS50005">
    <property type="entry name" value="TPR"/>
    <property type="match status" value="1"/>
</dbReference>
<dbReference type="InterPro" id="IPR011990">
    <property type="entry name" value="TPR-like_helical_dom_sf"/>
</dbReference>
<dbReference type="Gene3D" id="1.25.40.10">
    <property type="entry name" value="Tetratricopeptide repeat domain"/>
    <property type="match status" value="1"/>
</dbReference>
<name>A0A4P8L3A7_9BACT</name>
<dbReference type="AlphaFoldDB" id="A0A4P8L3A7"/>
<feature type="repeat" description="TPR" evidence="1">
    <location>
        <begin position="90"/>
        <end position="123"/>
    </location>
</feature>
<dbReference type="Proteomes" id="UP000298602">
    <property type="component" value="Chromosome"/>
</dbReference>
<dbReference type="SUPFAM" id="SSF48452">
    <property type="entry name" value="TPR-like"/>
    <property type="match status" value="1"/>
</dbReference>
<dbReference type="SMART" id="SM00028">
    <property type="entry name" value="TPR"/>
    <property type="match status" value="2"/>
</dbReference>
<evidence type="ECO:0000313" key="4">
    <source>
        <dbReference type="Proteomes" id="UP000298602"/>
    </source>
</evidence>
<dbReference type="Pfam" id="PF14559">
    <property type="entry name" value="TPR_19"/>
    <property type="match status" value="1"/>
</dbReference>
<accession>A0A4P8L3A7</accession>
<organism evidence="3 4">
    <name type="scientific">Desulfoglaeba alkanexedens ALDC</name>
    <dbReference type="NCBI Taxonomy" id="980445"/>
    <lineage>
        <taxon>Bacteria</taxon>
        <taxon>Pseudomonadati</taxon>
        <taxon>Thermodesulfobacteriota</taxon>
        <taxon>Syntrophobacteria</taxon>
        <taxon>Syntrophobacterales</taxon>
        <taxon>Syntrophobacteraceae</taxon>
        <taxon>Desulfoglaeba</taxon>
    </lineage>
</organism>
<dbReference type="RefSeq" id="WP_137423436.1">
    <property type="nucleotide sequence ID" value="NZ_CP040098.1"/>
</dbReference>
<proteinExistence type="predicted"/>
<dbReference type="OrthoDB" id="5469454at2"/>
<evidence type="ECO:0000256" key="2">
    <source>
        <dbReference type="SAM" id="MobiDB-lite"/>
    </source>
</evidence>
<sequence>MQDNTRSHSRWLLVVAWALLVGGCAPRAAVHVPVEWRYPPEKPRQASTPSQSQQPILAPDAPIQERDVSGAEGAAAGASQEPATPQRLASTGFVEQGDAHLAQGNADEAIAFYEQAVQVDAYNGDAFFGLAKAWRRKGQLARSLEFARKAEILFQNRTSKLKDVYLFQADLHQALNDPEKARWYRDRAARL</sequence>
<dbReference type="InterPro" id="IPR019734">
    <property type="entry name" value="TPR_rpt"/>
</dbReference>
<feature type="region of interest" description="Disordered" evidence="2">
    <location>
        <begin position="66"/>
        <end position="85"/>
    </location>
</feature>
<evidence type="ECO:0000313" key="3">
    <source>
        <dbReference type="EMBL" id="QCQ21465.1"/>
    </source>
</evidence>
<gene>
    <name evidence="3" type="ORF">FDQ92_04300</name>
</gene>
<reference evidence="3 4" key="2">
    <citation type="submission" date="2019-05" db="EMBL/GenBank/DDBJ databases">
        <authorList>
            <person name="Suflita J.M."/>
            <person name="Marks C.R."/>
        </authorList>
    </citation>
    <scope>NUCLEOTIDE SEQUENCE [LARGE SCALE GENOMIC DNA]</scope>
    <source>
        <strain evidence="3 4">ALDC</strain>
    </source>
</reference>
<keyword evidence="4" id="KW-1185">Reference proteome</keyword>
<dbReference type="PROSITE" id="PS51257">
    <property type="entry name" value="PROKAR_LIPOPROTEIN"/>
    <property type="match status" value="1"/>
</dbReference>
<keyword evidence="1" id="KW-0802">TPR repeat</keyword>